<gene>
    <name evidence="1" type="ORF">M378DRAFT_6168</name>
</gene>
<keyword evidence="2" id="KW-1185">Reference proteome</keyword>
<sequence length="384" mass="43127">MSPPSLSMEARTETRLHTPDIPLEIVMTILELLYYDDHSEVDIAILKSCSLVCRAWTMPTQRLLFRHVTLKNQRALESFVDAIDRSTFQGCVRGDAVRRLRVTIDRNDPLGINQQSFALGVSLCPNLTGLSLALYGGTHIVESRVGRAAPLFDEQTVQNLTSGPAISELEFDNWSESEEATAQVLHIWPTLKSLSIRGTTPQLSSTLSDPFPCSLETLRLNFQTAPSDDYLKWLLHNSSESLRALEFEREPSLHLLEHLLTSHSATLQSLSLPSVTSEKQASIIQQCSQLRELKTESPSALKHLYAKLPETLEHMAFGVDKDSELRHVLGAVKGTRTLKTVVIQIWTGGELHDLSKLKIECAWRGMYLKTNPVRLLRPLTRKAW</sequence>
<proteinExistence type="predicted"/>
<protein>
    <recommendedName>
        <fullName evidence="3">F-box domain-containing protein</fullName>
    </recommendedName>
</protein>
<dbReference type="Gene3D" id="3.80.10.10">
    <property type="entry name" value="Ribonuclease Inhibitor"/>
    <property type="match status" value="1"/>
</dbReference>
<name>A0A0C2XQE6_AMAMK</name>
<evidence type="ECO:0000313" key="2">
    <source>
        <dbReference type="Proteomes" id="UP000054549"/>
    </source>
</evidence>
<reference evidence="1 2" key="1">
    <citation type="submission" date="2014-04" db="EMBL/GenBank/DDBJ databases">
        <title>Evolutionary Origins and Diversification of the Mycorrhizal Mutualists.</title>
        <authorList>
            <consortium name="DOE Joint Genome Institute"/>
            <consortium name="Mycorrhizal Genomics Consortium"/>
            <person name="Kohler A."/>
            <person name="Kuo A."/>
            <person name="Nagy L.G."/>
            <person name="Floudas D."/>
            <person name="Copeland A."/>
            <person name="Barry K.W."/>
            <person name="Cichocki N."/>
            <person name="Veneault-Fourrey C."/>
            <person name="LaButti K."/>
            <person name="Lindquist E.A."/>
            <person name="Lipzen A."/>
            <person name="Lundell T."/>
            <person name="Morin E."/>
            <person name="Murat C."/>
            <person name="Riley R."/>
            <person name="Ohm R."/>
            <person name="Sun H."/>
            <person name="Tunlid A."/>
            <person name="Henrissat B."/>
            <person name="Grigoriev I.V."/>
            <person name="Hibbett D.S."/>
            <person name="Martin F."/>
        </authorList>
    </citation>
    <scope>NUCLEOTIDE SEQUENCE [LARGE SCALE GENOMIC DNA]</scope>
    <source>
        <strain evidence="1 2">Koide BX008</strain>
    </source>
</reference>
<dbReference type="OrthoDB" id="2522283at2759"/>
<dbReference type="AlphaFoldDB" id="A0A0C2XQE6"/>
<dbReference type="HOGENOM" id="CLU_039327_0_0_1"/>
<dbReference type="EMBL" id="KN818222">
    <property type="protein sequence ID" value="KIL71428.1"/>
    <property type="molecule type" value="Genomic_DNA"/>
</dbReference>
<dbReference type="Proteomes" id="UP000054549">
    <property type="component" value="Unassembled WGS sequence"/>
</dbReference>
<evidence type="ECO:0008006" key="3">
    <source>
        <dbReference type="Google" id="ProtNLM"/>
    </source>
</evidence>
<dbReference type="InterPro" id="IPR032675">
    <property type="entry name" value="LRR_dom_sf"/>
</dbReference>
<organism evidence="1 2">
    <name type="scientific">Amanita muscaria (strain Koide BX008)</name>
    <dbReference type="NCBI Taxonomy" id="946122"/>
    <lineage>
        <taxon>Eukaryota</taxon>
        <taxon>Fungi</taxon>
        <taxon>Dikarya</taxon>
        <taxon>Basidiomycota</taxon>
        <taxon>Agaricomycotina</taxon>
        <taxon>Agaricomycetes</taxon>
        <taxon>Agaricomycetidae</taxon>
        <taxon>Agaricales</taxon>
        <taxon>Pluteineae</taxon>
        <taxon>Amanitaceae</taxon>
        <taxon>Amanita</taxon>
    </lineage>
</organism>
<accession>A0A0C2XQE6</accession>
<dbReference type="InParanoid" id="A0A0C2XQE6"/>
<dbReference type="STRING" id="946122.A0A0C2XQE6"/>
<evidence type="ECO:0000313" key="1">
    <source>
        <dbReference type="EMBL" id="KIL71428.1"/>
    </source>
</evidence>